<evidence type="ECO:0000313" key="7">
    <source>
        <dbReference type="Proteomes" id="UP001597461"/>
    </source>
</evidence>
<dbReference type="InterPro" id="IPR058792">
    <property type="entry name" value="Beta-barrel_RND_2"/>
</dbReference>
<gene>
    <name evidence="6" type="ORF">ACFSR6_09310</name>
</gene>
<dbReference type="Pfam" id="PF25967">
    <property type="entry name" value="RND-MFP_C"/>
    <property type="match status" value="1"/>
</dbReference>
<feature type="domain" description="CusB-like beta-barrel" evidence="4">
    <location>
        <begin position="221"/>
        <end position="297"/>
    </location>
</feature>
<comment type="similarity">
    <text evidence="1">Belongs to the membrane fusion protein (MFP) (TC 8.A.1) family.</text>
</comment>
<evidence type="ECO:0000256" key="2">
    <source>
        <dbReference type="ARBA" id="ARBA00022448"/>
    </source>
</evidence>
<dbReference type="Gene3D" id="2.40.30.170">
    <property type="match status" value="1"/>
</dbReference>
<evidence type="ECO:0000313" key="6">
    <source>
        <dbReference type="EMBL" id="MFD2582684.1"/>
    </source>
</evidence>
<accession>A0ABW5MLP0</accession>
<evidence type="ECO:0000256" key="3">
    <source>
        <dbReference type="SAM" id="SignalP"/>
    </source>
</evidence>
<dbReference type="SUPFAM" id="SSF111369">
    <property type="entry name" value="HlyD-like secretion proteins"/>
    <property type="match status" value="1"/>
</dbReference>
<dbReference type="PANTHER" id="PTHR30097">
    <property type="entry name" value="CATION EFFLUX SYSTEM PROTEIN CUSB"/>
    <property type="match status" value="1"/>
</dbReference>
<dbReference type="InterPro" id="IPR058627">
    <property type="entry name" value="MdtA-like_C"/>
</dbReference>
<name>A0ABW5MLP0_9SPHI</name>
<organism evidence="6 7">
    <name type="scientific">Pedobacter vanadiisoli</name>
    <dbReference type="NCBI Taxonomy" id="1761975"/>
    <lineage>
        <taxon>Bacteria</taxon>
        <taxon>Pseudomonadati</taxon>
        <taxon>Bacteroidota</taxon>
        <taxon>Sphingobacteriia</taxon>
        <taxon>Sphingobacteriales</taxon>
        <taxon>Sphingobacteriaceae</taxon>
        <taxon>Pedobacter</taxon>
    </lineage>
</organism>
<evidence type="ECO:0000256" key="1">
    <source>
        <dbReference type="ARBA" id="ARBA00009477"/>
    </source>
</evidence>
<feature type="signal peptide" evidence="3">
    <location>
        <begin position="1"/>
        <end position="20"/>
    </location>
</feature>
<keyword evidence="3" id="KW-0732">Signal</keyword>
<evidence type="ECO:0000259" key="4">
    <source>
        <dbReference type="Pfam" id="PF25954"/>
    </source>
</evidence>
<comment type="caution">
    <text evidence="6">The sequence shown here is derived from an EMBL/GenBank/DDBJ whole genome shotgun (WGS) entry which is preliminary data.</text>
</comment>
<feature type="chain" id="PRO_5046087516" evidence="3">
    <location>
        <begin position="21"/>
        <end position="367"/>
    </location>
</feature>
<dbReference type="Gene3D" id="2.40.420.20">
    <property type="match status" value="1"/>
</dbReference>
<dbReference type="Pfam" id="PF25954">
    <property type="entry name" value="Beta-barrel_RND_2"/>
    <property type="match status" value="1"/>
</dbReference>
<dbReference type="NCBIfam" id="TIGR01730">
    <property type="entry name" value="RND_mfp"/>
    <property type="match status" value="1"/>
</dbReference>
<dbReference type="Proteomes" id="UP001597461">
    <property type="component" value="Unassembled WGS sequence"/>
</dbReference>
<reference evidence="7" key="1">
    <citation type="journal article" date="2019" name="Int. J. Syst. Evol. Microbiol.">
        <title>The Global Catalogue of Microorganisms (GCM) 10K type strain sequencing project: providing services to taxonomists for standard genome sequencing and annotation.</title>
        <authorList>
            <consortium name="The Broad Institute Genomics Platform"/>
            <consortium name="The Broad Institute Genome Sequencing Center for Infectious Disease"/>
            <person name="Wu L."/>
            <person name="Ma J."/>
        </authorList>
    </citation>
    <scope>NUCLEOTIDE SEQUENCE [LARGE SCALE GENOMIC DNA]</scope>
    <source>
        <strain evidence="7">KCTC 42866</strain>
    </source>
</reference>
<keyword evidence="7" id="KW-1185">Reference proteome</keyword>
<dbReference type="PROSITE" id="PS51257">
    <property type="entry name" value="PROKAR_LIPOPROTEIN"/>
    <property type="match status" value="1"/>
</dbReference>
<dbReference type="EMBL" id="JBHULL010000008">
    <property type="protein sequence ID" value="MFD2582684.1"/>
    <property type="molecule type" value="Genomic_DNA"/>
</dbReference>
<sequence length="367" mass="40380">MKNILICLFALFLFSCQEKSAEPAIANYTLQGDTIIVSAKSNLTSKLQTLQVHNEAYSMQMLTAGTVKAIPTQYAEIAPPFSGRVVKSYLRLGMRTTPETPLFEISSPDFMTAQKIFFQAKSQLEQSGKSLARQRDLVAHGVGTQKDLEEAQTSYELEKKEFENASAGIRIFKADPGRLSMGQPLVVRAPISGEVIDNKVVLGQFIKDNENSVATVAELSKIWIAAQVKEKDIQHIHELGECNIEIPALPGEHIKAKVYHVNEIVDEATRSVEVLIEANNKYHILKPGMYVTVDFVNAPINAILVPAKAILQENETSFVFVSVGKGKYIKRKVVASGTSEGKVVIRAGLQPGERIISEGGFYLLDSK</sequence>
<protein>
    <submittedName>
        <fullName evidence="6">Efflux RND transporter periplasmic adaptor subunit</fullName>
    </submittedName>
</protein>
<dbReference type="InterPro" id="IPR006143">
    <property type="entry name" value="RND_pump_MFP"/>
</dbReference>
<feature type="domain" description="Multidrug resistance protein MdtA-like C-terminal permuted SH3" evidence="5">
    <location>
        <begin position="301"/>
        <end position="359"/>
    </location>
</feature>
<dbReference type="InterPro" id="IPR051909">
    <property type="entry name" value="MFP_Cation_Efflux"/>
</dbReference>
<evidence type="ECO:0000259" key="5">
    <source>
        <dbReference type="Pfam" id="PF25967"/>
    </source>
</evidence>
<dbReference type="Gene3D" id="1.10.287.470">
    <property type="entry name" value="Helix hairpin bin"/>
    <property type="match status" value="1"/>
</dbReference>
<dbReference type="PANTHER" id="PTHR30097:SF16">
    <property type="entry name" value="CATION EFFLUX SYSTEM (CZCB-LIKE)"/>
    <property type="match status" value="1"/>
</dbReference>
<dbReference type="RefSeq" id="WP_379078020.1">
    <property type="nucleotide sequence ID" value="NZ_JBHULL010000008.1"/>
</dbReference>
<proteinExistence type="inferred from homology"/>
<keyword evidence="2" id="KW-0813">Transport</keyword>